<proteinExistence type="predicted"/>
<feature type="region of interest" description="Disordered" evidence="1">
    <location>
        <begin position="58"/>
        <end position="94"/>
    </location>
</feature>
<dbReference type="EMBL" id="JAABOJ010000017">
    <property type="protein sequence ID" value="KAF3280806.1"/>
    <property type="molecule type" value="Genomic_DNA"/>
</dbReference>
<accession>A0A7C8V7P1</accession>
<name>A0A7C8V7P1_ORBOL</name>
<evidence type="ECO:0000256" key="1">
    <source>
        <dbReference type="SAM" id="MobiDB-lite"/>
    </source>
</evidence>
<feature type="compositionally biased region" description="Low complexity" evidence="1">
    <location>
        <begin position="61"/>
        <end position="93"/>
    </location>
</feature>
<comment type="caution">
    <text evidence="2">The sequence shown here is derived from an EMBL/GenBank/DDBJ whole genome shotgun (WGS) entry which is preliminary data.</text>
</comment>
<organism evidence="2 3">
    <name type="scientific">Orbilia oligospora</name>
    <name type="common">Nematode-trapping fungus</name>
    <name type="synonym">Arthrobotrys oligospora</name>
    <dbReference type="NCBI Taxonomy" id="2813651"/>
    <lineage>
        <taxon>Eukaryota</taxon>
        <taxon>Fungi</taxon>
        <taxon>Dikarya</taxon>
        <taxon>Ascomycota</taxon>
        <taxon>Pezizomycotina</taxon>
        <taxon>Orbiliomycetes</taxon>
        <taxon>Orbiliales</taxon>
        <taxon>Orbiliaceae</taxon>
        <taxon>Orbilia</taxon>
    </lineage>
</organism>
<dbReference type="Proteomes" id="UP000474640">
    <property type="component" value="Unassembled WGS sequence"/>
</dbReference>
<sequence>MAESQRPYPSIKLPPPLTSEEVIEALKNEIRFPRGIGRSETNLHGFSTADGYISNNYNDFPSRSRSRTPGTSPLNNSSSIISSSSNNTSSNPNIDANQFYKLVSGKTSDPNDTRYKESAWDRRVTRSGFRTDDNNNGLDRDFAKLRVEDHPPPHLHHPHHPHCIKSQKAAEKEEFAEKRRQECYLPSSITFGMHAPSVEHTSQNSASILTTTSANLLPDASLSLLFNEITFIHENFRIHPMSPLTRQMFEGRGYKPTSEFIVEDDAELVQVIRTENGWWSWDLKGEYVCFVTGDDVRFARLLRDKGKRWAEGVEGAWRGS</sequence>
<evidence type="ECO:0000313" key="2">
    <source>
        <dbReference type="EMBL" id="KAF3280806.1"/>
    </source>
</evidence>
<gene>
    <name evidence="2" type="ORF">TWF970_002492</name>
</gene>
<dbReference type="AlphaFoldDB" id="A0A7C8V7P1"/>
<evidence type="ECO:0000313" key="3">
    <source>
        <dbReference type="Proteomes" id="UP000474640"/>
    </source>
</evidence>
<protein>
    <submittedName>
        <fullName evidence="2">Uncharacterized protein</fullName>
    </submittedName>
</protein>
<reference evidence="2 3" key="1">
    <citation type="submission" date="2020-01" db="EMBL/GenBank/DDBJ databases">
        <authorList>
            <person name="Palmer J.M."/>
        </authorList>
    </citation>
    <scope>NUCLEOTIDE SEQUENCE [LARGE SCALE GENOMIC DNA]</scope>
    <source>
        <strain evidence="2 3">TWF970</strain>
    </source>
</reference>
<dbReference type="OrthoDB" id="5373483at2759"/>